<dbReference type="EMBL" id="RCMK01000094">
    <property type="protein sequence ID" value="KAG2949263.1"/>
    <property type="molecule type" value="Genomic_DNA"/>
</dbReference>
<gene>
    <name evidence="1" type="ORF">PC117_g5403</name>
</gene>
<reference evidence="1" key="1">
    <citation type="submission" date="2018-10" db="EMBL/GenBank/DDBJ databases">
        <title>Effector identification in a new, highly contiguous assembly of the strawberry crown rot pathogen Phytophthora cactorum.</title>
        <authorList>
            <person name="Armitage A.D."/>
            <person name="Nellist C.F."/>
            <person name="Bates H."/>
            <person name="Vickerstaff R.J."/>
            <person name="Harrison R.J."/>
        </authorList>
    </citation>
    <scope>NUCLEOTIDE SEQUENCE</scope>
    <source>
        <strain evidence="1">4040</strain>
    </source>
</reference>
<sequence>MTGRQRRVLARREDVGYTPPTSSLLVAPRMVAMPTVMKMKERQWGVGVVLFLRE</sequence>
<organism evidence="1 2">
    <name type="scientific">Phytophthora cactorum</name>
    <dbReference type="NCBI Taxonomy" id="29920"/>
    <lineage>
        <taxon>Eukaryota</taxon>
        <taxon>Sar</taxon>
        <taxon>Stramenopiles</taxon>
        <taxon>Oomycota</taxon>
        <taxon>Peronosporomycetes</taxon>
        <taxon>Peronosporales</taxon>
        <taxon>Peronosporaceae</taxon>
        <taxon>Phytophthora</taxon>
    </lineage>
</organism>
<name>A0A8T1E721_9STRA</name>
<dbReference type="Proteomes" id="UP000736787">
    <property type="component" value="Unassembled WGS sequence"/>
</dbReference>
<protein>
    <submittedName>
        <fullName evidence="1">Uncharacterized protein</fullName>
    </submittedName>
</protein>
<proteinExistence type="predicted"/>
<dbReference type="AlphaFoldDB" id="A0A8T1E721"/>
<comment type="caution">
    <text evidence="1">The sequence shown here is derived from an EMBL/GenBank/DDBJ whole genome shotgun (WGS) entry which is preliminary data.</text>
</comment>
<evidence type="ECO:0000313" key="1">
    <source>
        <dbReference type="EMBL" id="KAG2949263.1"/>
    </source>
</evidence>
<accession>A0A8T1E721</accession>
<evidence type="ECO:0000313" key="2">
    <source>
        <dbReference type="Proteomes" id="UP000736787"/>
    </source>
</evidence>